<name>A0AAQ3RQ54_VIGMU</name>
<dbReference type="Proteomes" id="UP001374535">
    <property type="component" value="Chromosome 8"/>
</dbReference>
<evidence type="ECO:0000313" key="2">
    <source>
        <dbReference type="Proteomes" id="UP001374535"/>
    </source>
</evidence>
<dbReference type="InterPro" id="IPR052657">
    <property type="entry name" value="PDP_family_Arabidopsis"/>
</dbReference>
<protein>
    <submittedName>
        <fullName evidence="1">Uncharacterized protein</fullName>
    </submittedName>
</protein>
<accession>A0AAQ3RQ54</accession>
<proteinExistence type="predicted"/>
<dbReference type="PANTHER" id="PTHR10688:SF2">
    <property type="entry name" value="PWWP DOMAIN-CONTAINING PROTEIN"/>
    <property type="match status" value="1"/>
</dbReference>
<dbReference type="PANTHER" id="PTHR10688">
    <property type="entry name" value="PWWP DOMAIN-CONTAINING PROTEIN"/>
    <property type="match status" value="1"/>
</dbReference>
<reference evidence="1 2" key="1">
    <citation type="journal article" date="2023" name="Life. Sci Alliance">
        <title>Evolutionary insights into 3D genome organization and epigenetic landscape of Vigna mungo.</title>
        <authorList>
            <person name="Junaid A."/>
            <person name="Singh B."/>
            <person name="Bhatia S."/>
        </authorList>
    </citation>
    <scope>NUCLEOTIDE SEQUENCE [LARGE SCALE GENOMIC DNA]</scope>
    <source>
        <strain evidence="1">Urdbean</strain>
    </source>
</reference>
<dbReference type="AlphaFoldDB" id="A0AAQ3RQ54"/>
<keyword evidence="2" id="KW-1185">Reference proteome</keyword>
<sequence length="506" mass="57079">MLFVGDKLKLIPSSISGQNRHLVTQEYVALESQVKCQIVSKNQQSKKVLGAMKRLNSTVPVWEVNSAHLFFRHPIISESFIDCPSLEPLHMVLERLKSSRQSLLGFKKISDRGLVDISFENIDTMSKTHILVPSNFMIHLRNYIDEREDNGQELCWRLPDKDIIIYLNRKRRRLDKSASCHVLPQTSGVQESERDAYIPKHTRPRISDIKMLEPEGSIQKGIQASTYVCETNVNFTDKVDSTRSQNCESLSNLVFDFHSDKCEVDAGAAKGKGILGSDSSLYQESLQMSCNSVATTPSSEKSEETELFSEGCLVEGNDRFQGVASSKFNSKGGQLSRTHVPSSVKSLHMKFPKNFNLPSKEELVKKFSVVGSVDSSKTRVFFYCGSAQVCFLEEGVAVAAYKYAKRKALFGMAKVQFWLDPFEHKRRGFECSAHVPSLKSCLKNSNTLRKESRKKERRVRFECCAHVPPLASKQTGPPLKSCLKNSSTLGKDSRKKKRRVRFTIVT</sequence>
<organism evidence="1 2">
    <name type="scientific">Vigna mungo</name>
    <name type="common">Black gram</name>
    <name type="synonym">Phaseolus mungo</name>
    <dbReference type="NCBI Taxonomy" id="3915"/>
    <lineage>
        <taxon>Eukaryota</taxon>
        <taxon>Viridiplantae</taxon>
        <taxon>Streptophyta</taxon>
        <taxon>Embryophyta</taxon>
        <taxon>Tracheophyta</taxon>
        <taxon>Spermatophyta</taxon>
        <taxon>Magnoliopsida</taxon>
        <taxon>eudicotyledons</taxon>
        <taxon>Gunneridae</taxon>
        <taxon>Pentapetalae</taxon>
        <taxon>rosids</taxon>
        <taxon>fabids</taxon>
        <taxon>Fabales</taxon>
        <taxon>Fabaceae</taxon>
        <taxon>Papilionoideae</taxon>
        <taxon>50 kb inversion clade</taxon>
        <taxon>NPAAA clade</taxon>
        <taxon>indigoferoid/millettioid clade</taxon>
        <taxon>Phaseoleae</taxon>
        <taxon>Vigna</taxon>
    </lineage>
</organism>
<evidence type="ECO:0000313" key="1">
    <source>
        <dbReference type="EMBL" id="WVY99985.1"/>
    </source>
</evidence>
<gene>
    <name evidence="1" type="ORF">V8G54_026055</name>
</gene>
<dbReference type="EMBL" id="CP144693">
    <property type="protein sequence ID" value="WVY99985.1"/>
    <property type="molecule type" value="Genomic_DNA"/>
</dbReference>